<sequence>MDWRDFNSHGDSRDIDFYLTALEYGHYLWQQGYAARAILCLDRAMGADVRATDIAVQTWPMPYAAMAWFLTHTPADVFIGNPRVHFQHYADRLKAPRRDERRWRAWACWALARRLLPHLPADPRHAVTEPTENEIATGLDHHGLPGETTVWRSVLQGCEPFSGAI</sequence>
<dbReference type="Proteomes" id="UP000315648">
    <property type="component" value="Unassembled WGS sequence"/>
</dbReference>
<dbReference type="AlphaFoldDB" id="A0A556QSX9"/>
<proteinExistence type="predicted"/>
<reference evidence="1 2" key="1">
    <citation type="submission" date="2019-07" db="EMBL/GenBank/DDBJ databases">
        <title>Description of 53C-WASEF.</title>
        <authorList>
            <person name="Pitt A."/>
            <person name="Hahn M.W."/>
        </authorList>
    </citation>
    <scope>NUCLEOTIDE SEQUENCE [LARGE SCALE GENOMIC DNA]</scope>
    <source>
        <strain evidence="1 2">53C-WASEF</strain>
    </source>
</reference>
<organism evidence="1 2">
    <name type="scientific">Rariglobus hedericola</name>
    <dbReference type="NCBI Taxonomy" id="2597822"/>
    <lineage>
        <taxon>Bacteria</taxon>
        <taxon>Pseudomonadati</taxon>
        <taxon>Verrucomicrobiota</taxon>
        <taxon>Opitutia</taxon>
        <taxon>Opitutales</taxon>
        <taxon>Opitutaceae</taxon>
        <taxon>Rariglobus</taxon>
    </lineage>
</organism>
<name>A0A556QSX9_9BACT</name>
<accession>A0A556QSX9</accession>
<evidence type="ECO:0000313" key="2">
    <source>
        <dbReference type="Proteomes" id="UP000315648"/>
    </source>
</evidence>
<comment type="caution">
    <text evidence="1">The sequence shown here is derived from an EMBL/GenBank/DDBJ whole genome shotgun (WGS) entry which is preliminary data.</text>
</comment>
<gene>
    <name evidence="1" type="ORF">FPL22_06010</name>
</gene>
<dbReference type="OrthoDB" id="195212at2"/>
<keyword evidence="2" id="KW-1185">Reference proteome</keyword>
<dbReference type="EMBL" id="VMBG01000001">
    <property type="protein sequence ID" value="TSJ79729.1"/>
    <property type="molecule type" value="Genomic_DNA"/>
</dbReference>
<evidence type="ECO:0000313" key="1">
    <source>
        <dbReference type="EMBL" id="TSJ79729.1"/>
    </source>
</evidence>
<protein>
    <submittedName>
        <fullName evidence="1">Uncharacterized protein</fullName>
    </submittedName>
</protein>